<feature type="region of interest" description="Disordered" evidence="1">
    <location>
        <begin position="1"/>
        <end position="25"/>
    </location>
</feature>
<sequence>MDHFFKSDGSERAVTAEPTFGPPWHVFHTGPPDLLELGPLPEAVAAPSRYSGCFPRAGNGGFRGGAS</sequence>
<gene>
    <name evidence="2" type="ORF">GCM10011358_10880</name>
</gene>
<comment type="caution">
    <text evidence="2">The sequence shown here is derived from an EMBL/GenBank/DDBJ whole genome shotgun (WGS) entry which is preliminary data.</text>
</comment>
<feature type="compositionally biased region" description="Basic and acidic residues" evidence="1">
    <location>
        <begin position="1"/>
        <end position="11"/>
    </location>
</feature>
<evidence type="ECO:0000313" key="3">
    <source>
        <dbReference type="Proteomes" id="UP000617355"/>
    </source>
</evidence>
<reference evidence="3" key="1">
    <citation type="journal article" date="2019" name="Int. J. Syst. Evol. Microbiol.">
        <title>The Global Catalogue of Microorganisms (GCM) 10K type strain sequencing project: providing services to taxonomists for standard genome sequencing and annotation.</title>
        <authorList>
            <consortium name="The Broad Institute Genomics Platform"/>
            <consortium name="The Broad Institute Genome Sequencing Center for Infectious Disease"/>
            <person name="Wu L."/>
            <person name="Ma J."/>
        </authorList>
    </citation>
    <scope>NUCLEOTIDE SEQUENCE [LARGE SCALE GENOMIC DNA]</scope>
    <source>
        <strain evidence="3">CGMCC 1.12922</strain>
    </source>
</reference>
<protein>
    <submittedName>
        <fullName evidence="2">Uncharacterized protein</fullName>
    </submittedName>
</protein>
<accession>A0ABQ1QJT8</accession>
<dbReference type="EMBL" id="BMGI01000001">
    <property type="protein sequence ID" value="GGD28578.1"/>
    <property type="molecule type" value="Genomic_DNA"/>
</dbReference>
<evidence type="ECO:0000256" key="1">
    <source>
        <dbReference type="SAM" id="MobiDB-lite"/>
    </source>
</evidence>
<organism evidence="2 3">
    <name type="scientific">Sinisalibacter lacisalsi</name>
    <dbReference type="NCBI Taxonomy" id="1526570"/>
    <lineage>
        <taxon>Bacteria</taxon>
        <taxon>Pseudomonadati</taxon>
        <taxon>Pseudomonadota</taxon>
        <taxon>Alphaproteobacteria</taxon>
        <taxon>Rhodobacterales</taxon>
        <taxon>Roseobacteraceae</taxon>
        <taxon>Sinisalibacter</taxon>
    </lineage>
</organism>
<proteinExistence type="predicted"/>
<dbReference type="Proteomes" id="UP000617355">
    <property type="component" value="Unassembled WGS sequence"/>
</dbReference>
<evidence type="ECO:0000313" key="2">
    <source>
        <dbReference type="EMBL" id="GGD28578.1"/>
    </source>
</evidence>
<keyword evidence="3" id="KW-1185">Reference proteome</keyword>
<name>A0ABQ1QJT8_9RHOB</name>